<dbReference type="Proteomes" id="UP001152795">
    <property type="component" value="Unassembled WGS sequence"/>
</dbReference>
<name>A0A6S7GWW7_PARCT</name>
<keyword evidence="2" id="KW-1185">Reference proteome</keyword>
<evidence type="ECO:0000313" key="2">
    <source>
        <dbReference type="Proteomes" id="UP001152795"/>
    </source>
</evidence>
<dbReference type="Gene3D" id="2.60.120.830">
    <property type="match status" value="1"/>
</dbReference>
<organism evidence="1 2">
    <name type="scientific">Paramuricea clavata</name>
    <name type="common">Red gorgonian</name>
    <name type="synonym">Violescent sea-whip</name>
    <dbReference type="NCBI Taxonomy" id="317549"/>
    <lineage>
        <taxon>Eukaryota</taxon>
        <taxon>Metazoa</taxon>
        <taxon>Cnidaria</taxon>
        <taxon>Anthozoa</taxon>
        <taxon>Octocorallia</taxon>
        <taxon>Malacalcyonacea</taxon>
        <taxon>Plexauridae</taxon>
        <taxon>Paramuricea</taxon>
    </lineage>
</organism>
<accession>A0A6S7GWW7</accession>
<dbReference type="AlphaFoldDB" id="A0A6S7GWW7"/>
<reference evidence="1" key="1">
    <citation type="submission" date="2020-04" db="EMBL/GenBank/DDBJ databases">
        <authorList>
            <person name="Alioto T."/>
            <person name="Alioto T."/>
            <person name="Gomez Garrido J."/>
        </authorList>
    </citation>
    <scope>NUCLEOTIDE SEQUENCE</scope>
    <source>
        <strain evidence="1">A484AB</strain>
    </source>
</reference>
<feature type="non-terminal residue" evidence="1">
    <location>
        <position position="125"/>
    </location>
</feature>
<comment type="caution">
    <text evidence="1">The sequence shown here is derived from an EMBL/GenBank/DDBJ whole genome shotgun (WGS) entry which is preliminary data.</text>
</comment>
<proteinExistence type="predicted"/>
<gene>
    <name evidence="1" type="ORF">PACLA_8A089895</name>
</gene>
<protein>
    <submittedName>
        <fullName evidence="1">Uncharacterized protein</fullName>
    </submittedName>
</protein>
<dbReference type="EMBL" id="CACRXK020002883">
    <property type="protein sequence ID" value="CAB3996513.1"/>
    <property type="molecule type" value="Genomic_DNA"/>
</dbReference>
<sequence>SITGSYTSTPSSNIWDNIIFTVPKGATNVVITNKNYNAVSIKVGYTRSRSKGTRFSESSWMNNWVKYYGSYKTTKTVVGVSFTYLRTKTSSTFTIAGPVNPTSGYKLVLFAKGSSPAKISWTYSA</sequence>
<evidence type="ECO:0000313" key="1">
    <source>
        <dbReference type="EMBL" id="CAB3996513.1"/>
    </source>
</evidence>